<dbReference type="OrthoDB" id="8601734at2"/>
<evidence type="ECO:0000313" key="3">
    <source>
        <dbReference type="Proteomes" id="UP000184066"/>
    </source>
</evidence>
<accession>A0A1M7TMN7</accession>
<evidence type="ECO:0000256" key="1">
    <source>
        <dbReference type="SAM" id="Phobius"/>
    </source>
</evidence>
<keyword evidence="1" id="KW-0812">Transmembrane</keyword>
<sequence>MLIEFIAIVTAGLGAAGVVMALRRALGLPGWATPAAAGLAMIGAQIWWDYDWRARALAALPPGAVVLSEVREGRWWKPWTLLAPPVARIVAVDAAGARTRPDAPGLKLAQGYLMGRAMPTVALPLIVDCPGARRADLADTPFGPDGMPLDPPWRPADPSDPLMRALCAPAGG</sequence>
<dbReference type="EMBL" id="FRDL01000008">
    <property type="protein sequence ID" value="SHN71970.1"/>
    <property type="molecule type" value="Genomic_DNA"/>
</dbReference>
<dbReference type="AlphaFoldDB" id="A0A1M7TMN7"/>
<name>A0A1M7TMN7_9RHOB</name>
<proteinExistence type="predicted"/>
<keyword evidence="3" id="KW-1185">Reference proteome</keyword>
<organism evidence="2 3">
    <name type="scientific">Oceanicella actignis</name>
    <dbReference type="NCBI Taxonomy" id="1189325"/>
    <lineage>
        <taxon>Bacteria</taxon>
        <taxon>Pseudomonadati</taxon>
        <taxon>Pseudomonadota</taxon>
        <taxon>Alphaproteobacteria</taxon>
        <taxon>Rhodobacterales</taxon>
        <taxon>Paracoccaceae</taxon>
        <taxon>Oceanicella</taxon>
    </lineage>
</organism>
<evidence type="ECO:0000313" key="2">
    <source>
        <dbReference type="EMBL" id="SHN71970.1"/>
    </source>
</evidence>
<protein>
    <submittedName>
        <fullName evidence="2">Uncharacterized protein</fullName>
    </submittedName>
</protein>
<keyword evidence="1" id="KW-1133">Transmembrane helix</keyword>
<reference evidence="2 3" key="1">
    <citation type="submission" date="2016-12" db="EMBL/GenBank/DDBJ databases">
        <authorList>
            <person name="Song W.-J."/>
            <person name="Kurnit D.M."/>
        </authorList>
    </citation>
    <scope>NUCLEOTIDE SEQUENCE [LARGE SCALE GENOMIC DNA]</scope>
    <source>
        <strain evidence="2 3">CGMCC 1.10808</strain>
    </source>
</reference>
<dbReference type="STRING" id="1189325.SAMN04488119_1085"/>
<dbReference type="RefSeq" id="WP_072747830.1">
    <property type="nucleotide sequence ID" value="NZ_FOHL01000008.1"/>
</dbReference>
<keyword evidence="1" id="KW-0472">Membrane</keyword>
<feature type="transmembrane region" description="Helical" evidence="1">
    <location>
        <begin position="31"/>
        <end position="48"/>
    </location>
</feature>
<gene>
    <name evidence="2" type="ORF">SAMN05216200_1085</name>
</gene>
<dbReference type="Proteomes" id="UP000184066">
    <property type="component" value="Unassembled WGS sequence"/>
</dbReference>